<dbReference type="HOGENOM" id="CLU_010194_2_10_11"/>
<evidence type="ECO:0000256" key="2">
    <source>
        <dbReference type="ARBA" id="ARBA00023002"/>
    </source>
</evidence>
<dbReference type="KEGG" id="cwo:Cwoe_0562"/>
<dbReference type="Gene3D" id="3.40.50.720">
    <property type="entry name" value="NAD(P)-binding Rossmann-like Domain"/>
    <property type="match status" value="1"/>
</dbReference>
<dbReference type="InterPro" id="IPR036291">
    <property type="entry name" value="NAD(P)-bd_dom_sf"/>
</dbReference>
<keyword evidence="5" id="KW-1185">Reference proteome</keyword>
<dbReference type="InterPro" id="IPR020904">
    <property type="entry name" value="Sc_DH/Rdtase_CS"/>
</dbReference>
<evidence type="ECO:0000313" key="5">
    <source>
        <dbReference type="Proteomes" id="UP000008229"/>
    </source>
</evidence>
<sequence length="263" mass="26481">MGIAAERKALVTGGASGFGLDVARRLERAGARVAVLDVDAERVRAAAGELGDGALGVTADVRSVAAMRAAVDEVVAAFGGLDTVVVSAGVFHMSPLAEIGEDDWDRVLDVNLKGAFTTAQAAMPALRASGRGRLVTIGSDAGKRGFPLQLAYTASKFGLVGLTESVAAEVAADGVTVNCVCPVGCPTTGMGQAVLRRKLATGDRTEDEILRAAAATNPVGRNATEADVGAAVLYFVSDEAAFLTGVALDVDGGAKLGAVPGVQ</sequence>
<dbReference type="GO" id="GO:0016491">
    <property type="term" value="F:oxidoreductase activity"/>
    <property type="evidence" value="ECO:0007669"/>
    <property type="project" value="UniProtKB-KW"/>
</dbReference>
<name>D3F8C7_CONWI</name>
<evidence type="ECO:0000256" key="1">
    <source>
        <dbReference type="ARBA" id="ARBA00006484"/>
    </source>
</evidence>
<dbReference type="CDD" id="cd05233">
    <property type="entry name" value="SDR_c"/>
    <property type="match status" value="1"/>
</dbReference>
<evidence type="ECO:0000256" key="3">
    <source>
        <dbReference type="RuleBase" id="RU000363"/>
    </source>
</evidence>
<evidence type="ECO:0000313" key="4">
    <source>
        <dbReference type="EMBL" id="ADB48997.1"/>
    </source>
</evidence>
<protein>
    <submittedName>
        <fullName evidence="4">Short-chain dehydrogenase/reductase SDR</fullName>
    </submittedName>
</protein>
<reference evidence="4 5" key="1">
    <citation type="journal article" date="2010" name="Stand. Genomic Sci.">
        <title>Complete genome sequence of Conexibacter woesei type strain (ID131577).</title>
        <authorList>
            <person name="Pukall R."/>
            <person name="Lapidus A."/>
            <person name="Glavina Del Rio T."/>
            <person name="Copeland A."/>
            <person name="Tice H."/>
            <person name="Cheng J.-F."/>
            <person name="Lucas S."/>
            <person name="Chen F."/>
            <person name="Nolan M."/>
            <person name="Bruce D."/>
            <person name="Goodwin L."/>
            <person name="Pitluck S."/>
            <person name="Mavromatis K."/>
            <person name="Ivanova N."/>
            <person name="Ovchinnikova G."/>
            <person name="Pati A."/>
            <person name="Chen A."/>
            <person name="Palaniappan K."/>
            <person name="Land M."/>
            <person name="Hauser L."/>
            <person name="Chang Y.-J."/>
            <person name="Jeffries C.D."/>
            <person name="Chain P."/>
            <person name="Meincke L."/>
            <person name="Sims D."/>
            <person name="Brettin T."/>
            <person name="Detter J.C."/>
            <person name="Rohde M."/>
            <person name="Goeker M."/>
            <person name="Bristow J."/>
            <person name="Eisen J.A."/>
            <person name="Markowitz V."/>
            <person name="Kyrpides N.C."/>
            <person name="Klenk H.-P."/>
            <person name="Hugenholtz P."/>
        </authorList>
    </citation>
    <scope>NUCLEOTIDE SEQUENCE [LARGE SCALE GENOMIC DNA]</scope>
    <source>
        <strain evidence="5">DSM 14684 / CIP 108061 / JCM 11494 / NBRC 100937 / ID131577</strain>
    </source>
</reference>
<reference evidence="5" key="2">
    <citation type="submission" date="2010-01" db="EMBL/GenBank/DDBJ databases">
        <title>The complete genome of Conexibacter woesei DSM 14684.</title>
        <authorList>
            <consortium name="US DOE Joint Genome Institute (JGI-PGF)"/>
            <person name="Lucas S."/>
            <person name="Copeland A."/>
            <person name="Lapidus A."/>
            <person name="Glavina del Rio T."/>
            <person name="Dalin E."/>
            <person name="Tice H."/>
            <person name="Bruce D."/>
            <person name="Goodwin L."/>
            <person name="Pitluck S."/>
            <person name="Kyrpides N."/>
            <person name="Mavromatis K."/>
            <person name="Ivanova N."/>
            <person name="Mikhailova N."/>
            <person name="Chertkov O."/>
            <person name="Brettin T."/>
            <person name="Detter J.C."/>
            <person name="Han C."/>
            <person name="Larimer F."/>
            <person name="Land M."/>
            <person name="Hauser L."/>
            <person name="Markowitz V."/>
            <person name="Cheng J.-F."/>
            <person name="Hugenholtz P."/>
            <person name="Woyke T."/>
            <person name="Wu D."/>
            <person name="Pukall R."/>
            <person name="Steenblock K."/>
            <person name="Schneider S."/>
            <person name="Klenk H.-P."/>
            <person name="Eisen J.A."/>
        </authorList>
    </citation>
    <scope>NUCLEOTIDE SEQUENCE [LARGE SCALE GENOMIC DNA]</scope>
    <source>
        <strain evidence="5">DSM 14684 / CIP 108061 / JCM 11494 / NBRC 100937 / ID131577</strain>
    </source>
</reference>
<dbReference type="PRINTS" id="PR00080">
    <property type="entry name" value="SDRFAMILY"/>
</dbReference>
<dbReference type="EMBL" id="CP001854">
    <property type="protein sequence ID" value="ADB48997.1"/>
    <property type="molecule type" value="Genomic_DNA"/>
</dbReference>
<dbReference type="PROSITE" id="PS00061">
    <property type="entry name" value="ADH_SHORT"/>
    <property type="match status" value="1"/>
</dbReference>
<dbReference type="eggNOG" id="COG1028">
    <property type="taxonomic scope" value="Bacteria"/>
</dbReference>
<dbReference type="STRING" id="469383.Cwoe_0562"/>
<dbReference type="PRINTS" id="PR00081">
    <property type="entry name" value="GDHRDH"/>
</dbReference>
<dbReference type="FunFam" id="3.40.50.720:FF:000084">
    <property type="entry name" value="Short-chain dehydrogenase reductase"/>
    <property type="match status" value="1"/>
</dbReference>
<organism evidence="4 5">
    <name type="scientific">Conexibacter woesei (strain DSM 14684 / CCUG 47730 / CIP 108061 / JCM 11494 / NBRC 100937 / ID131577)</name>
    <dbReference type="NCBI Taxonomy" id="469383"/>
    <lineage>
        <taxon>Bacteria</taxon>
        <taxon>Bacillati</taxon>
        <taxon>Actinomycetota</taxon>
        <taxon>Thermoleophilia</taxon>
        <taxon>Solirubrobacterales</taxon>
        <taxon>Conexibacteraceae</taxon>
        <taxon>Conexibacter</taxon>
    </lineage>
</organism>
<dbReference type="OrthoDB" id="7064009at2"/>
<accession>D3F8C7</accession>
<dbReference type="Pfam" id="PF00106">
    <property type="entry name" value="adh_short"/>
    <property type="match status" value="1"/>
</dbReference>
<gene>
    <name evidence="4" type="ordered locus">Cwoe_0562</name>
</gene>
<dbReference type="PANTHER" id="PTHR24321">
    <property type="entry name" value="DEHYDROGENASES, SHORT CHAIN"/>
    <property type="match status" value="1"/>
</dbReference>
<keyword evidence="2" id="KW-0560">Oxidoreductase</keyword>
<dbReference type="Proteomes" id="UP000008229">
    <property type="component" value="Chromosome"/>
</dbReference>
<proteinExistence type="inferred from homology"/>
<comment type="similarity">
    <text evidence="1 3">Belongs to the short-chain dehydrogenases/reductases (SDR) family.</text>
</comment>
<dbReference type="PANTHER" id="PTHR24321:SF8">
    <property type="entry name" value="ESTRADIOL 17-BETA-DEHYDROGENASE 8-RELATED"/>
    <property type="match status" value="1"/>
</dbReference>
<dbReference type="AlphaFoldDB" id="D3F8C7"/>
<dbReference type="SUPFAM" id="SSF51735">
    <property type="entry name" value="NAD(P)-binding Rossmann-fold domains"/>
    <property type="match status" value="1"/>
</dbReference>
<dbReference type="InterPro" id="IPR002347">
    <property type="entry name" value="SDR_fam"/>
</dbReference>
<dbReference type="RefSeq" id="WP_012932050.1">
    <property type="nucleotide sequence ID" value="NC_013739.1"/>
</dbReference>